<dbReference type="NCBIfam" id="TIGR02391">
    <property type="entry name" value="hypoth_ymh"/>
    <property type="match status" value="1"/>
</dbReference>
<proteinExistence type="predicted"/>
<dbReference type="AlphaFoldDB" id="A0AAN1EYI9"/>
<protein>
    <submittedName>
        <fullName evidence="2">TIGR02391 family protein</fullName>
    </submittedName>
</protein>
<reference evidence="2 3" key="1">
    <citation type="journal article" date="2017" name="Front. Immunol.">
        <title>Complete Genome Sequence of Lactobacillus casei LC5, a Potential Probiotics for Atopic Dermatitis.</title>
        <authorList>
            <person name="Kang J."/>
            <person name="Chung W.H."/>
            <person name="Lim T.J."/>
            <person name="Whon T.W."/>
            <person name="Lim S."/>
            <person name="Nam Y.D."/>
        </authorList>
    </citation>
    <scope>NUCLEOTIDE SEQUENCE [LARGE SCALE GENOMIC DNA]</scope>
    <source>
        <strain evidence="2 3">LC5</strain>
    </source>
</reference>
<dbReference type="Pfam" id="PF09509">
    <property type="entry name" value="Hypoth_Ymh"/>
    <property type="match status" value="1"/>
</dbReference>
<dbReference type="InterPro" id="IPR012654">
    <property type="entry name" value="CHP02391"/>
</dbReference>
<dbReference type="EMBL" id="CP017065">
    <property type="protein sequence ID" value="ARY91258.1"/>
    <property type="molecule type" value="Genomic_DNA"/>
</dbReference>
<feature type="domain" description="Conserved hypothetical protein CHP02391" evidence="1">
    <location>
        <begin position="147"/>
        <end position="268"/>
    </location>
</feature>
<evidence type="ECO:0000313" key="2">
    <source>
        <dbReference type="EMBL" id="ARY91258.1"/>
    </source>
</evidence>
<organism evidence="2 3">
    <name type="scientific">Lacticaseibacillus casei</name>
    <name type="common">Lactobacillus casei</name>
    <dbReference type="NCBI Taxonomy" id="1582"/>
    <lineage>
        <taxon>Bacteria</taxon>
        <taxon>Bacillati</taxon>
        <taxon>Bacillota</taxon>
        <taxon>Bacilli</taxon>
        <taxon>Lactobacillales</taxon>
        <taxon>Lactobacillaceae</taxon>
        <taxon>Lacticaseibacillus</taxon>
    </lineage>
</organism>
<evidence type="ECO:0000313" key="3">
    <source>
        <dbReference type="Proteomes" id="UP000195609"/>
    </source>
</evidence>
<accession>A0AAN1EYI9</accession>
<name>A0AAN1EYI9_LACCA</name>
<evidence type="ECO:0000259" key="1">
    <source>
        <dbReference type="Pfam" id="PF09509"/>
    </source>
</evidence>
<dbReference type="Proteomes" id="UP000195609">
    <property type="component" value="Chromosome"/>
</dbReference>
<gene>
    <name evidence="2" type="ORF">BGL52_05680</name>
</gene>
<sequence>MLKKITEATIEQIAKVLGRELTGSEITSMLENLSLYDFDNDRRVSNPNLTNTTKWRRINESIIAKIHDVYGNHAPLWNVIQYVANPARYIKQPGQWRNLRQSINEILIFNGYELGDDGLINQVIAANTMTEALERTQSLSNRLAPLKLDKRVMMFCREELLREDYFHAIFEASKGLMSRIQSLSGLQLDGTRLIEKSFSLRAPILFLRNNRLQTADERDMYFAISALLKTIVYMYRNPQAHHPKLYDEKNIDDAVSAFVMISKAHRILDNVMDVRGWDE</sequence>